<evidence type="ECO:0000313" key="1">
    <source>
        <dbReference type="EMBL" id="KAJ2989757.1"/>
    </source>
</evidence>
<sequence>MSDTLHRSKYSSRDDEATPRNLPYHTPIVEDENDALAKEAGSVVSSVASEEPTNRGDPDQYPILLPVDEHIHNPERRFIIIPNTSDSSSDVSSTEKKSSERRGPAERAAEPDPEPPFYEANTCRKYESPPAREDKTGKKDTRPEAEHRRSRPGDLPPIITDSGIERRSFDSRREKSTRTDSRGDNYYSPRLSSASSRTPRERLSTPEVIEHATNGRDRSYYRGGSSPDRHGRGNGRRYKEKEYKSANSSSPTLQKQRTSELPGYTRRGSKENHDSSRQHVHRSSFKSDRQVPASIPSQSDRDSSSQYSSTSRDTRVPPQYSDTFSSSEDEPRPQADSRRRRPGAPTGKADYLTTPVESGGAGRRKSRGQSSLPSPRLSQNSLSDPYSSSSSSRSATFPREPVPVRGDDRAVTWARRARFGCDFACVQLAAVTAN</sequence>
<protein>
    <submittedName>
        <fullName evidence="1">Uncharacterized protein</fullName>
    </submittedName>
</protein>
<reference evidence="1" key="1">
    <citation type="submission" date="2022-10" db="EMBL/GenBank/DDBJ databases">
        <title>Genome Sequence of Xylaria curta.</title>
        <authorList>
            <person name="Buettner E."/>
        </authorList>
    </citation>
    <scope>NUCLEOTIDE SEQUENCE</scope>
    <source>
        <strain evidence="1">Babe10</strain>
    </source>
</reference>
<dbReference type="EMBL" id="JAPDGR010000495">
    <property type="protein sequence ID" value="KAJ2989757.1"/>
    <property type="molecule type" value="Genomic_DNA"/>
</dbReference>
<comment type="caution">
    <text evidence="1">The sequence shown here is derived from an EMBL/GenBank/DDBJ whole genome shotgun (WGS) entry which is preliminary data.</text>
</comment>
<dbReference type="Proteomes" id="UP001143856">
    <property type="component" value="Unassembled WGS sequence"/>
</dbReference>
<proteinExistence type="predicted"/>
<accession>A0ACC1PE97</accession>
<name>A0ACC1PE97_9PEZI</name>
<organism evidence="1 2">
    <name type="scientific">Xylaria curta</name>
    <dbReference type="NCBI Taxonomy" id="42375"/>
    <lineage>
        <taxon>Eukaryota</taxon>
        <taxon>Fungi</taxon>
        <taxon>Dikarya</taxon>
        <taxon>Ascomycota</taxon>
        <taxon>Pezizomycotina</taxon>
        <taxon>Sordariomycetes</taxon>
        <taxon>Xylariomycetidae</taxon>
        <taxon>Xylariales</taxon>
        <taxon>Xylariaceae</taxon>
        <taxon>Xylaria</taxon>
    </lineage>
</organism>
<gene>
    <name evidence="1" type="ORF">NUW58_g3309</name>
</gene>
<evidence type="ECO:0000313" key="2">
    <source>
        <dbReference type="Proteomes" id="UP001143856"/>
    </source>
</evidence>
<keyword evidence="2" id="KW-1185">Reference proteome</keyword>